<dbReference type="PANTHER" id="PTHR11482:SF6">
    <property type="entry name" value="ORNITHINE DECARBOXYLASE 1-RELATED"/>
    <property type="match status" value="1"/>
</dbReference>
<organism evidence="8 9">
    <name type="scientific">Aureococcus anophagefferens</name>
    <name type="common">Harmful bloom alga</name>
    <dbReference type="NCBI Taxonomy" id="44056"/>
    <lineage>
        <taxon>Eukaryota</taxon>
        <taxon>Sar</taxon>
        <taxon>Stramenopiles</taxon>
        <taxon>Ochrophyta</taxon>
        <taxon>Pelagophyceae</taxon>
        <taxon>Pelagomonadales</taxon>
        <taxon>Pelagomonadaceae</taxon>
        <taxon>Aureococcus</taxon>
    </lineage>
</organism>
<dbReference type="Gene3D" id="2.40.37.10">
    <property type="entry name" value="Lyase, Ornithine Decarboxylase, Chain A, domain 1"/>
    <property type="match status" value="1"/>
</dbReference>
<dbReference type="Gene3D" id="3.20.20.10">
    <property type="entry name" value="Alanine racemase"/>
    <property type="match status" value="1"/>
</dbReference>
<proteinExistence type="inferred from homology"/>
<accession>A0ABR1G1A6</accession>
<dbReference type="Pfam" id="PF00278">
    <property type="entry name" value="Orn_DAP_Arg_deC"/>
    <property type="match status" value="1"/>
</dbReference>
<comment type="similarity">
    <text evidence="2">Belongs to the Orn/Lys/Arg decarboxylase class-II family.</text>
</comment>
<keyword evidence="9" id="KW-1185">Reference proteome</keyword>
<evidence type="ECO:0000256" key="2">
    <source>
        <dbReference type="ARBA" id="ARBA00008872"/>
    </source>
</evidence>
<dbReference type="PRINTS" id="PR01182">
    <property type="entry name" value="ORNDCRBXLASE"/>
</dbReference>
<evidence type="ECO:0000313" key="8">
    <source>
        <dbReference type="EMBL" id="KAK7242206.1"/>
    </source>
</evidence>
<dbReference type="PANTHER" id="PTHR11482">
    <property type="entry name" value="ARGININE/DIAMINOPIMELATE/ORNITHINE DECARBOXYLASE"/>
    <property type="match status" value="1"/>
</dbReference>
<evidence type="ECO:0000256" key="1">
    <source>
        <dbReference type="ARBA" id="ARBA00001933"/>
    </source>
</evidence>
<evidence type="ECO:0000256" key="4">
    <source>
        <dbReference type="ARBA" id="ARBA00023239"/>
    </source>
</evidence>
<evidence type="ECO:0000256" key="3">
    <source>
        <dbReference type="ARBA" id="ARBA00022898"/>
    </source>
</evidence>
<keyword evidence="3" id="KW-0663">Pyridoxal phosphate</keyword>
<dbReference type="InterPro" id="IPR029066">
    <property type="entry name" value="PLP-binding_barrel"/>
</dbReference>
<evidence type="ECO:0000259" key="6">
    <source>
        <dbReference type="Pfam" id="PF00278"/>
    </source>
</evidence>
<name>A0ABR1G1A6_AURAN</name>
<protein>
    <submittedName>
        <fullName evidence="8">Ornithine decarboxylase</fullName>
    </submittedName>
</protein>
<dbReference type="EMBL" id="JBBJCI010000146">
    <property type="protein sequence ID" value="KAK7242206.1"/>
    <property type="molecule type" value="Genomic_DNA"/>
</dbReference>
<comment type="caution">
    <text evidence="8">The sequence shown here is derived from an EMBL/GenBank/DDBJ whole genome shotgun (WGS) entry which is preliminary data.</text>
</comment>
<dbReference type="SUPFAM" id="SSF50621">
    <property type="entry name" value="Alanine racemase C-terminal domain-like"/>
    <property type="match status" value="1"/>
</dbReference>
<comment type="cofactor">
    <cofactor evidence="1">
        <name>pyridoxal 5'-phosphate</name>
        <dbReference type="ChEBI" id="CHEBI:597326"/>
    </cofactor>
</comment>
<gene>
    <name evidence="8" type="primary">ODC1</name>
    <name evidence="8" type="ORF">SO694_00013257</name>
</gene>
<dbReference type="InterPro" id="IPR009006">
    <property type="entry name" value="Ala_racemase/Decarboxylase_C"/>
</dbReference>
<feature type="region of interest" description="Disordered" evidence="5">
    <location>
        <begin position="1"/>
        <end position="43"/>
    </location>
</feature>
<dbReference type="Proteomes" id="UP001363151">
    <property type="component" value="Unassembled WGS sequence"/>
</dbReference>
<reference evidence="8 9" key="1">
    <citation type="submission" date="2024-03" db="EMBL/GenBank/DDBJ databases">
        <title>Aureococcus anophagefferens CCMP1851 and Kratosvirus quantuckense: Draft genome of a second virus-susceptible host strain in the model system.</title>
        <authorList>
            <person name="Chase E."/>
            <person name="Truchon A.R."/>
            <person name="Schepens W."/>
            <person name="Wilhelm S.W."/>
        </authorList>
    </citation>
    <scope>NUCLEOTIDE SEQUENCE [LARGE SCALE GENOMIC DNA]</scope>
    <source>
        <strain evidence="8 9">CCMP1851</strain>
    </source>
</reference>
<dbReference type="InterPro" id="IPR002433">
    <property type="entry name" value="Orn_de-COase"/>
</dbReference>
<evidence type="ECO:0000313" key="9">
    <source>
        <dbReference type="Proteomes" id="UP001363151"/>
    </source>
</evidence>
<feature type="domain" description="Orn/DAP/Arg decarboxylase 2 N-terminal" evidence="7">
    <location>
        <begin position="46"/>
        <end position="120"/>
    </location>
</feature>
<keyword evidence="4" id="KW-0456">Lyase</keyword>
<evidence type="ECO:0000259" key="7">
    <source>
        <dbReference type="Pfam" id="PF02784"/>
    </source>
</evidence>
<dbReference type="InterPro" id="IPR022643">
    <property type="entry name" value="De-COase2_C"/>
</dbReference>
<dbReference type="Pfam" id="PF02784">
    <property type="entry name" value="Orn_Arg_deC_N"/>
    <property type="match status" value="1"/>
</dbReference>
<evidence type="ECO:0000256" key="5">
    <source>
        <dbReference type="SAM" id="MobiDB-lite"/>
    </source>
</evidence>
<feature type="domain" description="Orn/DAP/Arg decarboxylase 2 C-terminal" evidence="6">
    <location>
        <begin position="122"/>
        <end position="233"/>
    </location>
</feature>
<dbReference type="InterPro" id="IPR022644">
    <property type="entry name" value="De-COase2_N"/>
</dbReference>
<sequence>MASQIMLDVASKFSRSGESPRESPRSSRPRSGSLSTGVRQGDRAQRRAFDANAAAGGAPFDVLDIGGGFCGGFDAAGTAAVSASGDATVAAAVNAALDLSFPASDFPGLDVIAEPGRYFAEAAASLCCRVVGERHRSRADVGAPPEPEAQYWITDGVYGAFNAIIYDGWLPHAVVVDDPRRAHGAGDAGGRGAGAALTTVFGPTCDSLDVVFSRVRNAPPLRRDDWLLFPCCGAYTSAGAADFNGIPATAAAGVETRYVRSDSMRCTADDDALGLLYSDKPPMEIIRYCD</sequence>